<dbReference type="GO" id="GO:0016989">
    <property type="term" value="F:sigma factor antagonist activity"/>
    <property type="evidence" value="ECO:0007669"/>
    <property type="project" value="TreeGrafter"/>
</dbReference>
<gene>
    <name evidence="4" type="ORF">SAMN04488121_101165</name>
</gene>
<evidence type="ECO:0000313" key="5">
    <source>
        <dbReference type="Proteomes" id="UP000199045"/>
    </source>
</evidence>
<dbReference type="PANTHER" id="PTHR30273">
    <property type="entry name" value="PERIPLASMIC SIGNAL SENSOR AND SIGMA FACTOR ACTIVATOR FECR-RELATED"/>
    <property type="match status" value="1"/>
</dbReference>
<dbReference type="Gene3D" id="3.55.50.30">
    <property type="match status" value="1"/>
</dbReference>
<dbReference type="PIRSF" id="PIRSF018266">
    <property type="entry name" value="FecR"/>
    <property type="match status" value="1"/>
</dbReference>
<dbReference type="InterPro" id="IPR032508">
    <property type="entry name" value="FecR_C"/>
</dbReference>
<evidence type="ECO:0000259" key="3">
    <source>
        <dbReference type="Pfam" id="PF16344"/>
    </source>
</evidence>
<accession>A0A1G7GUB7</accession>
<dbReference type="Pfam" id="PF16344">
    <property type="entry name" value="FecR_C"/>
    <property type="match status" value="1"/>
</dbReference>
<dbReference type="EMBL" id="FNBN01000001">
    <property type="protein sequence ID" value="SDE91752.1"/>
    <property type="molecule type" value="Genomic_DNA"/>
</dbReference>
<feature type="transmembrane region" description="Helical" evidence="1">
    <location>
        <begin position="79"/>
        <end position="95"/>
    </location>
</feature>
<name>A0A1G7GUB7_CHIFI</name>
<feature type="domain" description="FecR protein" evidence="2">
    <location>
        <begin position="115"/>
        <end position="203"/>
    </location>
</feature>
<keyword evidence="1" id="KW-0812">Transmembrane</keyword>
<feature type="domain" description="Protein FecR C-terminal" evidence="3">
    <location>
        <begin position="251"/>
        <end position="318"/>
    </location>
</feature>
<dbReference type="Proteomes" id="UP000199045">
    <property type="component" value="Unassembled WGS sequence"/>
</dbReference>
<dbReference type="RefSeq" id="WP_089828338.1">
    <property type="nucleotide sequence ID" value="NZ_FNBN01000001.1"/>
</dbReference>
<proteinExistence type="predicted"/>
<reference evidence="4 5" key="1">
    <citation type="submission" date="2016-10" db="EMBL/GenBank/DDBJ databases">
        <authorList>
            <person name="de Groot N.N."/>
        </authorList>
    </citation>
    <scope>NUCLEOTIDE SEQUENCE [LARGE SCALE GENOMIC DNA]</scope>
    <source>
        <strain evidence="4 5">DSM 527</strain>
    </source>
</reference>
<dbReference type="InterPro" id="IPR012373">
    <property type="entry name" value="Ferrdict_sens_TM"/>
</dbReference>
<dbReference type="Pfam" id="PF04773">
    <property type="entry name" value="FecR"/>
    <property type="match status" value="1"/>
</dbReference>
<organism evidence="4 5">
    <name type="scientific">Chitinophaga filiformis</name>
    <name type="common">Myxococcus filiformis</name>
    <name type="synonym">Flexibacter filiformis</name>
    <dbReference type="NCBI Taxonomy" id="104663"/>
    <lineage>
        <taxon>Bacteria</taxon>
        <taxon>Pseudomonadati</taxon>
        <taxon>Bacteroidota</taxon>
        <taxon>Chitinophagia</taxon>
        <taxon>Chitinophagales</taxon>
        <taxon>Chitinophagaceae</taxon>
        <taxon>Chitinophaga</taxon>
    </lineage>
</organism>
<dbReference type="STRING" id="104663.SAMN04488121_101165"/>
<evidence type="ECO:0000313" key="4">
    <source>
        <dbReference type="EMBL" id="SDE91752.1"/>
    </source>
</evidence>
<sequence>MDNKEFKHLLDRYTKGLLNKQEMEHLEKWLDTMEDKAAFDNLSPEELSNAKEKMFSRLQQRISQQQAKTVRMFRPAQKIAVAATIAVVFIAGYVWRKSVLDIVAPHRTTYAYSDEGHIRKHILSDGSIVWLKGKSKLTFPAVFDKNKRPVTLEGEALFEVAKDAKRPFVVYCGSLTTGVLGTSFNIRKNEKGEVAISVLTGSVVVGSESTKEQIVSTNESIVYSEVHASVVNVHPSRKDIHEFIRGTEYDMTFNDAGMNDVIQKIEKKFEVKINLEDTAIRKHRITADMTDQSLAHTMEMISQALNLDVTINDKMVLIRAKK</sequence>
<keyword evidence="1" id="KW-1133">Transmembrane helix</keyword>
<evidence type="ECO:0000259" key="2">
    <source>
        <dbReference type="Pfam" id="PF04773"/>
    </source>
</evidence>
<dbReference type="PANTHER" id="PTHR30273:SF2">
    <property type="entry name" value="PROTEIN FECR"/>
    <property type="match status" value="1"/>
</dbReference>
<keyword evidence="1" id="KW-0472">Membrane</keyword>
<dbReference type="Gene3D" id="2.60.120.1440">
    <property type="match status" value="1"/>
</dbReference>
<dbReference type="InterPro" id="IPR006860">
    <property type="entry name" value="FecR"/>
</dbReference>
<protein>
    <submittedName>
        <fullName evidence="4">Ferric-dicitrate binding protein FerR, regulates iron transport through sigma-19</fullName>
    </submittedName>
</protein>
<dbReference type="AlphaFoldDB" id="A0A1G7GUB7"/>
<evidence type="ECO:0000256" key="1">
    <source>
        <dbReference type="SAM" id="Phobius"/>
    </source>
</evidence>
<dbReference type="OrthoDB" id="645173at2"/>